<evidence type="ECO:0000256" key="2">
    <source>
        <dbReference type="ARBA" id="ARBA00022801"/>
    </source>
</evidence>
<proteinExistence type="predicted"/>
<dbReference type="PROSITE" id="PS51462">
    <property type="entry name" value="NUDIX"/>
    <property type="match status" value="1"/>
</dbReference>
<name>A0A1F8F352_9BACT</name>
<dbReference type="Proteomes" id="UP000176834">
    <property type="component" value="Unassembled WGS sequence"/>
</dbReference>
<evidence type="ECO:0000313" key="4">
    <source>
        <dbReference type="EMBL" id="OGN07562.1"/>
    </source>
</evidence>
<evidence type="ECO:0000313" key="5">
    <source>
        <dbReference type="Proteomes" id="UP000176834"/>
    </source>
</evidence>
<dbReference type="GO" id="GO:0016787">
    <property type="term" value="F:hydrolase activity"/>
    <property type="evidence" value="ECO:0007669"/>
    <property type="project" value="UniProtKB-KW"/>
</dbReference>
<comment type="cofactor">
    <cofactor evidence="1">
        <name>Mg(2+)</name>
        <dbReference type="ChEBI" id="CHEBI:18420"/>
    </cofactor>
</comment>
<evidence type="ECO:0000259" key="3">
    <source>
        <dbReference type="PROSITE" id="PS51462"/>
    </source>
</evidence>
<dbReference type="InterPro" id="IPR000086">
    <property type="entry name" value="NUDIX_hydrolase_dom"/>
</dbReference>
<reference evidence="4 5" key="1">
    <citation type="journal article" date="2016" name="Nat. Commun.">
        <title>Thousands of microbial genomes shed light on interconnected biogeochemical processes in an aquifer system.</title>
        <authorList>
            <person name="Anantharaman K."/>
            <person name="Brown C.T."/>
            <person name="Hug L.A."/>
            <person name="Sharon I."/>
            <person name="Castelle C.J."/>
            <person name="Probst A.J."/>
            <person name="Thomas B.C."/>
            <person name="Singh A."/>
            <person name="Wilkins M.J."/>
            <person name="Karaoz U."/>
            <person name="Brodie E.L."/>
            <person name="Williams K.H."/>
            <person name="Hubbard S.S."/>
            <person name="Banfield J.F."/>
        </authorList>
    </citation>
    <scope>NUCLEOTIDE SEQUENCE [LARGE SCALE GENOMIC DNA]</scope>
</reference>
<comment type="caution">
    <text evidence="4">The sequence shown here is derived from an EMBL/GenBank/DDBJ whole genome shotgun (WGS) entry which is preliminary data.</text>
</comment>
<dbReference type="SUPFAM" id="SSF55811">
    <property type="entry name" value="Nudix"/>
    <property type="match status" value="1"/>
</dbReference>
<dbReference type="CDD" id="cd03674">
    <property type="entry name" value="NUDIX_Hydrolase"/>
    <property type="match status" value="1"/>
</dbReference>
<feature type="domain" description="Nudix hydrolase" evidence="3">
    <location>
        <begin position="2"/>
        <end position="153"/>
    </location>
</feature>
<dbReference type="Gene3D" id="3.90.79.10">
    <property type="entry name" value="Nucleoside Triphosphate Pyrophosphohydrolase"/>
    <property type="match status" value="1"/>
</dbReference>
<dbReference type="InterPro" id="IPR015797">
    <property type="entry name" value="NUDIX_hydrolase-like_dom_sf"/>
</dbReference>
<organism evidence="4 5">
    <name type="scientific">Candidatus Yanofskybacteria bacterium RIFCSPHIGHO2_02_FULL_38_22b</name>
    <dbReference type="NCBI Taxonomy" id="1802673"/>
    <lineage>
        <taxon>Bacteria</taxon>
        <taxon>Candidatus Yanofskyibacteriota</taxon>
    </lineage>
</organism>
<dbReference type="PANTHER" id="PTHR43046:SF14">
    <property type="entry name" value="MUTT_NUDIX FAMILY PROTEIN"/>
    <property type="match status" value="1"/>
</dbReference>
<sequence>MPHTHPRICWTTSVYIVYKNKILLVLHKKLKSWLPVGGHIELEEDTAEALEHEVREECGLDITLLSPPLPNVPEATDIKFLPIPNGFDIHGIGNGRKHQNLVYFAISSNNQAVLAPLEHDGLRWFTEKELDDPSWEIWPSVKFYAKEALRQIQQAQDKKS</sequence>
<accession>A0A1F8F352</accession>
<evidence type="ECO:0000256" key="1">
    <source>
        <dbReference type="ARBA" id="ARBA00001946"/>
    </source>
</evidence>
<dbReference type="PANTHER" id="PTHR43046">
    <property type="entry name" value="GDP-MANNOSE MANNOSYL HYDROLASE"/>
    <property type="match status" value="1"/>
</dbReference>
<gene>
    <name evidence="4" type="ORF">A3B86_00510</name>
</gene>
<keyword evidence="2" id="KW-0378">Hydrolase</keyword>
<dbReference type="Pfam" id="PF00293">
    <property type="entry name" value="NUDIX"/>
    <property type="match status" value="1"/>
</dbReference>
<protein>
    <recommendedName>
        <fullName evidence="3">Nudix hydrolase domain-containing protein</fullName>
    </recommendedName>
</protein>
<dbReference type="EMBL" id="MGJN01000004">
    <property type="protein sequence ID" value="OGN07562.1"/>
    <property type="molecule type" value="Genomic_DNA"/>
</dbReference>
<dbReference type="AlphaFoldDB" id="A0A1F8F352"/>